<dbReference type="STRING" id="1484.SA87_04975"/>
<dbReference type="Proteomes" id="UP000748108">
    <property type="component" value="Unassembled WGS sequence"/>
</dbReference>
<dbReference type="OrthoDB" id="2381602at2"/>
<sequence length="184" mass="19464">MDGWTKARTPLLLAVALLAASLFAGGIRGREGPPPAPAKEAAAPATEETMAAYEARYAAMLTEVLEQVLGVGRVTVMVNLDSTEERVYEKNTRTSRQETVESDGQGGRRTIGDATVDEEVVRLAQGGGEAPVVVKTLKPRVRGVVVVAEGAESGAVRAWITDVVSRALDVPPHRVAVVPKKAVR</sequence>
<evidence type="ECO:0000313" key="2">
    <source>
        <dbReference type="EMBL" id="MBT9283285.1"/>
    </source>
</evidence>
<reference evidence="4 6" key="2">
    <citation type="submission" date="2017-08" db="EMBL/GenBank/DDBJ databases">
        <title>Burning lignite coal seam in the remote Altai Mountains harbors a hydrogen-driven thermophilic microbial community.</title>
        <authorList>
            <person name="Kadnikov V.V."/>
            <person name="Mardanov A.V."/>
            <person name="Ivasenko D."/>
            <person name="Beletsky A.V."/>
            <person name="Karnachuk O.V."/>
            <person name="Ravin N.V."/>
        </authorList>
    </citation>
    <scope>NUCLEOTIDE SEQUENCE [LARGE SCALE GENOMIC DNA]</scope>
    <source>
        <strain evidence="4">AL33</strain>
    </source>
</reference>
<comment type="caution">
    <text evidence="3">The sequence shown here is derived from an EMBL/GenBank/DDBJ whole genome shotgun (WGS) entry which is preliminary data.</text>
</comment>
<gene>
    <name evidence="2" type="primary">spoIIIAG</name>
    <name evidence="4" type="ORF">HSCHL_1512</name>
    <name evidence="2" type="ORF">KM312_11705</name>
    <name evidence="3" type="ORF">SA87_04975</name>
</gene>
<dbReference type="Proteomes" id="UP000243024">
    <property type="component" value="Unassembled WGS sequence"/>
</dbReference>
<evidence type="ECO:0000313" key="5">
    <source>
        <dbReference type="Proteomes" id="UP000243024"/>
    </source>
</evidence>
<evidence type="ECO:0000313" key="3">
    <source>
        <dbReference type="EMBL" id="OAR03239.1"/>
    </source>
</evidence>
<reference evidence="2" key="3">
    <citation type="journal article" date="2021" name="Microbiology">
        <title>Metagenomic Analysis of the Microbial Community in the Underground Coal Fire Area (Kemerovo Region, Russia) Revealed Predominance of Thermophilic Members of the Phyla Deinococcus-thermus, Aquificae, and Firmicutes.</title>
        <authorList>
            <person name="Kadnikov V."/>
            <person name="Mardanov A.V."/>
            <person name="Beletsky A.V."/>
            <person name="Karnachuk O.V."/>
            <person name="Ravin N.V."/>
        </authorList>
    </citation>
    <scope>NUCLEOTIDE SEQUENCE</scope>
    <source>
        <strain evidence="2">RBS10-49</strain>
    </source>
</reference>
<dbReference type="EMBL" id="JXBB01000066">
    <property type="protein sequence ID" value="OAR03239.1"/>
    <property type="molecule type" value="Genomic_DNA"/>
</dbReference>
<proteinExistence type="predicted"/>
<dbReference type="EMBL" id="PEBV01000011">
    <property type="protein sequence ID" value="PTQ53744.1"/>
    <property type="molecule type" value="Genomic_DNA"/>
</dbReference>
<dbReference type="AlphaFoldDB" id="A0A132N845"/>
<feature type="compositionally biased region" description="Basic and acidic residues" evidence="1">
    <location>
        <begin position="88"/>
        <end position="99"/>
    </location>
</feature>
<protein>
    <submittedName>
        <fullName evidence="2">Stage III sporulation protein AG</fullName>
    </submittedName>
</protein>
<evidence type="ECO:0000313" key="4">
    <source>
        <dbReference type="EMBL" id="PTQ53744.1"/>
    </source>
</evidence>
<evidence type="ECO:0000256" key="1">
    <source>
        <dbReference type="SAM" id="MobiDB-lite"/>
    </source>
</evidence>
<dbReference type="InterPro" id="IPR014195">
    <property type="entry name" value="Spore_III_AG"/>
</dbReference>
<accession>A0A132N845</accession>
<reference evidence="3 5" key="1">
    <citation type="submission" date="2015-09" db="EMBL/GenBank/DDBJ databases">
        <title>Draft genome sequence of Hydrogenibacillus schlegelii DSM 2000.</title>
        <authorList>
            <person name="Hemp J."/>
        </authorList>
    </citation>
    <scope>NUCLEOTIDE SEQUENCE [LARGE SCALE GENOMIC DNA]</scope>
    <source>
        <strain evidence="3 5">MA 48</strain>
    </source>
</reference>
<organism evidence="3 5">
    <name type="scientific">Hydrogenibacillus schlegelii</name>
    <name type="common">Bacillus schlegelii</name>
    <dbReference type="NCBI Taxonomy" id="1484"/>
    <lineage>
        <taxon>Bacteria</taxon>
        <taxon>Bacillati</taxon>
        <taxon>Bacillota</taxon>
        <taxon>Bacilli</taxon>
        <taxon>Bacillales</taxon>
        <taxon>Bacillales Family X. Incertae Sedis</taxon>
        <taxon>Hydrogenibacillus</taxon>
    </lineage>
</organism>
<dbReference type="Proteomes" id="UP000244180">
    <property type="component" value="Unassembled WGS sequence"/>
</dbReference>
<dbReference type="NCBIfam" id="TIGR02830">
    <property type="entry name" value="spore_III_AG"/>
    <property type="match status" value="1"/>
</dbReference>
<feature type="region of interest" description="Disordered" evidence="1">
    <location>
        <begin position="88"/>
        <end position="110"/>
    </location>
</feature>
<evidence type="ECO:0000313" key="6">
    <source>
        <dbReference type="Proteomes" id="UP000244180"/>
    </source>
</evidence>
<dbReference type="EMBL" id="JAHHQF010000089">
    <property type="protein sequence ID" value="MBT9283285.1"/>
    <property type="molecule type" value="Genomic_DNA"/>
</dbReference>
<dbReference type="RefSeq" id="WP_066203833.1">
    <property type="nucleotide sequence ID" value="NZ_CBCSAS010000010.1"/>
</dbReference>
<keyword evidence="5" id="KW-1185">Reference proteome</keyword>
<name>A0A132N845_HYDSH</name>